<dbReference type="InterPro" id="IPR027417">
    <property type="entry name" value="P-loop_NTPase"/>
</dbReference>
<dbReference type="AlphaFoldDB" id="A0A4Y2IMV0"/>
<comment type="caution">
    <text evidence="1">The sequence shown here is derived from an EMBL/GenBank/DDBJ whole genome shotgun (WGS) entry which is preliminary data.</text>
</comment>
<sequence length="99" mass="11328">MLLDVIGLTFLERLFLKEDDFLVCLIFDSVVQGCSQLSCSEWAKLMKERVEQPDSVKNGWLMEAFPKTRRQAFALRKAGVFPTHIVVIDDPVISQRVTL</sequence>
<dbReference type="Proteomes" id="UP000499080">
    <property type="component" value="Unassembled WGS sequence"/>
</dbReference>
<dbReference type="OrthoDB" id="6428631at2759"/>
<evidence type="ECO:0000313" key="1">
    <source>
        <dbReference type="EMBL" id="GBM78975.1"/>
    </source>
</evidence>
<protein>
    <submittedName>
        <fullName evidence="1">Uncharacterized protein</fullName>
    </submittedName>
</protein>
<reference evidence="1 2" key="1">
    <citation type="journal article" date="2019" name="Sci. Rep.">
        <title>Orb-weaving spider Araneus ventricosus genome elucidates the spidroin gene catalogue.</title>
        <authorList>
            <person name="Kono N."/>
            <person name="Nakamura H."/>
            <person name="Ohtoshi R."/>
            <person name="Moran D.A.P."/>
            <person name="Shinohara A."/>
            <person name="Yoshida Y."/>
            <person name="Fujiwara M."/>
            <person name="Mori M."/>
            <person name="Tomita M."/>
            <person name="Arakawa K."/>
        </authorList>
    </citation>
    <scope>NUCLEOTIDE SEQUENCE [LARGE SCALE GENOMIC DNA]</scope>
</reference>
<dbReference type="Gene3D" id="3.40.50.300">
    <property type="entry name" value="P-loop containing nucleotide triphosphate hydrolases"/>
    <property type="match status" value="1"/>
</dbReference>
<name>A0A4Y2IMV0_ARAVE</name>
<gene>
    <name evidence="1" type="ORF">AVEN_237147_1</name>
</gene>
<organism evidence="1 2">
    <name type="scientific">Araneus ventricosus</name>
    <name type="common">Orbweaver spider</name>
    <name type="synonym">Epeira ventricosa</name>
    <dbReference type="NCBI Taxonomy" id="182803"/>
    <lineage>
        <taxon>Eukaryota</taxon>
        <taxon>Metazoa</taxon>
        <taxon>Ecdysozoa</taxon>
        <taxon>Arthropoda</taxon>
        <taxon>Chelicerata</taxon>
        <taxon>Arachnida</taxon>
        <taxon>Araneae</taxon>
        <taxon>Araneomorphae</taxon>
        <taxon>Entelegynae</taxon>
        <taxon>Araneoidea</taxon>
        <taxon>Araneidae</taxon>
        <taxon>Araneus</taxon>
    </lineage>
</organism>
<keyword evidence="2" id="KW-1185">Reference proteome</keyword>
<dbReference type="EMBL" id="BGPR01107252">
    <property type="protein sequence ID" value="GBM78975.1"/>
    <property type="molecule type" value="Genomic_DNA"/>
</dbReference>
<feature type="non-terminal residue" evidence="1">
    <location>
        <position position="99"/>
    </location>
</feature>
<evidence type="ECO:0000313" key="2">
    <source>
        <dbReference type="Proteomes" id="UP000499080"/>
    </source>
</evidence>
<accession>A0A4Y2IMV0</accession>
<proteinExistence type="predicted"/>